<dbReference type="InterPro" id="IPR002656">
    <property type="entry name" value="Acyl_transf_3_dom"/>
</dbReference>
<feature type="transmembrane region" description="Helical" evidence="1">
    <location>
        <begin position="131"/>
        <end position="149"/>
    </location>
</feature>
<dbReference type="PANTHER" id="PTHR37312:SF1">
    <property type="entry name" value="MEMBRANE-BOUND ACYLTRANSFERASE YKRP-RELATED"/>
    <property type="match status" value="1"/>
</dbReference>
<dbReference type="Pfam" id="PF01757">
    <property type="entry name" value="Acyl_transf_3"/>
    <property type="match status" value="1"/>
</dbReference>
<keyword evidence="1" id="KW-1133">Transmembrane helix</keyword>
<keyword evidence="1" id="KW-0812">Transmembrane</keyword>
<evidence type="ECO:0000256" key="1">
    <source>
        <dbReference type="SAM" id="Phobius"/>
    </source>
</evidence>
<name>A0ABX3DF99_9VIBR</name>
<feature type="domain" description="Acyltransferase 3" evidence="2">
    <location>
        <begin position="6"/>
        <end position="308"/>
    </location>
</feature>
<keyword evidence="4" id="KW-1185">Reference proteome</keyword>
<comment type="caution">
    <text evidence="3">The sequence shown here is derived from an EMBL/GenBank/DDBJ whole genome shotgun (WGS) entry which is preliminary data.</text>
</comment>
<accession>A0ABX3DF99</accession>
<proteinExistence type="predicted"/>
<gene>
    <name evidence="3" type="ORF">BI375_03270</name>
</gene>
<dbReference type="RefSeq" id="WP_071234446.1">
    <property type="nucleotide sequence ID" value="NZ_KV861315.1"/>
</dbReference>
<feature type="transmembrane region" description="Helical" evidence="1">
    <location>
        <begin position="265"/>
        <end position="284"/>
    </location>
</feature>
<protein>
    <recommendedName>
        <fullName evidence="2">Acyltransferase 3 domain-containing protein</fullName>
    </recommendedName>
</protein>
<reference evidence="3 4" key="1">
    <citation type="submission" date="2016-09" db="EMBL/GenBank/DDBJ databases">
        <title>Isolation, identification and antibiotic sensitivity analysis of bacterial pathogen from juvenile Hippocampus erectus with tail-rotted disease.</title>
        <authorList>
            <person name="Yang Q."/>
        </authorList>
    </citation>
    <scope>NUCLEOTIDE SEQUENCE [LARGE SCALE GENOMIC DNA]</scope>
    <source>
        <strain evidence="3 4">HM-10</strain>
    </source>
</reference>
<evidence type="ECO:0000259" key="2">
    <source>
        <dbReference type="Pfam" id="PF01757"/>
    </source>
</evidence>
<dbReference type="EMBL" id="MKFT01000001">
    <property type="protein sequence ID" value="OHY96552.1"/>
    <property type="molecule type" value="Genomic_DNA"/>
</dbReference>
<organism evidence="3 4">
    <name type="scientific">Vibrio rotiferianus</name>
    <dbReference type="NCBI Taxonomy" id="190895"/>
    <lineage>
        <taxon>Bacteria</taxon>
        <taxon>Pseudomonadati</taxon>
        <taxon>Pseudomonadota</taxon>
        <taxon>Gammaproteobacteria</taxon>
        <taxon>Vibrionales</taxon>
        <taxon>Vibrionaceae</taxon>
        <taxon>Vibrio</taxon>
    </lineage>
</organism>
<sequence length="337" mass="37913">MGRTPFFDNAKFILVFLVVFGHLIEPLIENSPIIKIVYLSIYSFHMPAFVIISGMLSRSDGSSDAVAKAVRNILIPFIAFTIAYEAFNCLTTGSISNYTKNVQPYWMLWFLYSLFLWKLMLPSILKFKYPIAMTLLIAVSAGYIELIGYDLGISRTLYFLPFFVIGHKITPDTFMSVRSKYRGCSLKAAMVGVVVLNVALFSYHNGMPHQWLYGSFSYSRLGVGDISAGLIRLGLMLISLLTAFAVLLLIPVGSNKILSQGKNSLYVYAWHGFFIKAFIILGVPMLLTSYSVLTCLFFLFVFSVILTLTLSQEFIANKTKQLVLHPLHHILQSRKIS</sequence>
<keyword evidence="1" id="KW-0472">Membrane</keyword>
<evidence type="ECO:0000313" key="3">
    <source>
        <dbReference type="EMBL" id="OHY96552.1"/>
    </source>
</evidence>
<feature type="transmembrane region" description="Helical" evidence="1">
    <location>
        <begin position="188"/>
        <end position="206"/>
    </location>
</feature>
<feature type="transmembrane region" description="Helical" evidence="1">
    <location>
        <begin position="6"/>
        <end position="24"/>
    </location>
</feature>
<feature type="transmembrane region" description="Helical" evidence="1">
    <location>
        <begin position="36"/>
        <end position="53"/>
    </location>
</feature>
<dbReference type="PANTHER" id="PTHR37312">
    <property type="entry name" value="MEMBRANE-BOUND ACYLTRANSFERASE YKRP-RELATED"/>
    <property type="match status" value="1"/>
</dbReference>
<feature type="transmembrane region" description="Helical" evidence="1">
    <location>
        <begin position="105"/>
        <end position="125"/>
    </location>
</feature>
<feature type="transmembrane region" description="Helical" evidence="1">
    <location>
        <begin position="73"/>
        <end position="93"/>
    </location>
</feature>
<evidence type="ECO:0000313" key="4">
    <source>
        <dbReference type="Proteomes" id="UP000180133"/>
    </source>
</evidence>
<dbReference type="Proteomes" id="UP000180133">
    <property type="component" value="Unassembled WGS sequence"/>
</dbReference>
<feature type="transmembrane region" description="Helical" evidence="1">
    <location>
        <begin position="290"/>
        <end position="310"/>
    </location>
</feature>
<feature type="transmembrane region" description="Helical" evidence="1">
    <location>
        <begin position="226"/>
        <end position="253"/>
    </location>
</feature>
<dbReference type="InterPro" id="IPR052734">
    <property type="entry name" value="Nod_factor_acetyltransferase"/>
</dbReference>